<protein>
    <submittedName>
        <fullName evidence="1">DUF6282 family protein</fullName>
    </submittedName>
</protein>
<evidence type="ECO:0000313" key="2">
    <source>
        <dbReference type="Proteomes" id="UP001310386"/>
    </source>
</evidence>
<dbReference type="Pfam" id="PF19799">
    <property type="entry name" value="DUF6282"/>
    <property type="match status" value="1"/>
</dbReference>
<reference evidence="1" key="1">
    <citation type="submission" date="2023-12" db="EMBL/GenBank/DDBJ databases">
        <title>Fervidustalea candida gen. nov., sp. nov., a novel member of the family Paenibacillaceae isolated from a geothermal area.</title>
        <authorList>
            <person name="Li W.-J."/>
            <person name="Jiao J.-Y."/>
            <person name="Chen Y."/>
        </authorList>
    </citation>
    <scope>NUCLEOTIDE SEQUENCE</scope>
    <source>
        <strain evidence="1">SYSU GA230002</strain>
    </source>
</reference>
<name>A0ABU5ZHX4_9BACL</name>
<dbReference type="Proteomes" id="UP001310386">
    <property type="component" value="Unassembled WGS sequence"/>
</dbReference>
<gene>
    <name evidence="1" type="ORF">VF724_10600</name>
</gene>
<comment type="caution">
    <text evidence="1">The sequence shown here is derived from an EMBL/GenBank/DDBJ whole genome shotgun (WGS) entry which is preliminary data.</text>
</comment>
<dbReference type="RefSeq" id="WP_371754229.1">
    <property type="nucleotide sequence ID" value="NZ_JAYJLD010000013.1"/>
</dbReference>
<proteinExistence type="predicted"/>
<keyword evidence="2" id="KW-1185">Reference proteome</keyword>
<sequence length="66" mass="7457">MTEFHPLLKGAIELHRHSYPSIFPRSQTDWELIEDVKASGMAGVVLKSHEGQTVDRAALIRLTSKR</sequence>
<evidence type="ECO:0000313" key="1">
    <source>
        <dbReference type="EMBL" id="MEB3102113.1"/>
    </source>
</evidence>
<dbReference type="EMBL" id="JAYJLD010000013">
    <property type="protein sequence ID" value="MEB3102113.1"/>
    <property type="molecule type" value="Genomic_DNA"/>
</dbReference>
<organism evidence="1 2">
    <name type="scientific">Ferviditalea candida</name>
    <dbReference type="NCBI Taxonomy" id="3108399"/>
    <lineage>
        <taxon>Bacteria</taxon>
        <taxon>Bacillati</taxon>
        <taxon>Bacillota</taxon>
        <taxon>Bacilli</taxon>
        <taxon>Bacillales</taxon>
        <taxon>Paenibacillaceae</taxon>
        <taxon>Ferviditalea</taxon>
    </lineage>
</organism>
<dbReference type="InterPro" id="IPR046249">
    <property type="entry name" value="DUF6282"/>
</dbReference>
<accession>A0ABU5ZHX4</accession>